<keyword evidence="2" id="KW-0067">ATP-binding</keyword>
<dbReference type="AlphaFoldDB" id="A0A023BC61"/>
<feature type="compositionally biased region" description="Basic and acidic residues" evidence="4">
    <location>
        <begin position="358"/>
        <end position="380"/>
    </location>
</feature>
<dbReference type="Gene3D" id="3.30.420.40">
    <property type="match status" value="2"/>
</dbReference>
<dbReference type="GeneID" id="22910881"/>
<feature type="region of interest" description="Disordered" evidence="4">
    <location>
        <begin position="255"/>
        <end position="283"/>
    </location>
</feature>
<dbReference type="Proteomes" id="UP000019763">
    <property type="component" value="Unassembled WGS sequence"/>
</dbReference>
<name>A0A023BC61_GRENI</name>
<dbReference type="OrthoDB" id="498611at2759"/>
<dbReference type="PANTHER" id="PTHR12280">
    <property type="entry name" value="PANTOTHENATE KINASE"/>
    <property type="match status" value="1"/>
</dbReference>
<protein>
    <submittedName>
        <fullName evidence="5">Pantothenate kinase</fullName>
        <ecNumber evidence="5">2.7.1.33</ecNumber>
    </submittedName>
</protein>
<proteinExistence type="predicted"/>
<dbReference type="PANTHER" id="PTHR12280:SF20">
    <property type="entry name" value="4'-PHOSPHOPANTETHEINE PHOSPHATASE"/>
    <property type="match status" value="1"/>
</dbReference>
<dbReference type="InterPro" id="IPR004567">
    <property type="entry name" value="Type_II_PanK"/>
</dbReference>
<evidence type="ECO:0000256" key="3">
    <source>
        <dbReference type="ARBA" id="ARBA00022993"/>
    </source>
</evidence>
<evidence type="ECO:0000313" key="6">
    <source>
        <dbReference type="Proteomes" id="UP000019763"/>
    </source>
</evidence>
<keyword evidence="1" id="KW-0547">Nucleotide-binding</keyword>
<keyword evidence="3" id="KW-0173">Coenzyme A biosynthesis</keyword>
<dbReference type="EMBL" id="AFNH02000123">
    <property type="protein sequence ID" value="EZG82236.1"/>
    <property type="molecule type" value="Genomic_DNA"/>
</dbReference>
<sequence>MSVVYPSCVRACPFCICAYLYGCLVLPNDIPAFICVRLHIVVQGIEYTGYYAKITNQKFITRVSTMGSEAKNFEQLLKTRLHVYNEVERLALGYPTLEAEVIKRKELQCVREALEFFSQHLGSCIYRYEQTTRFITDSSGSGRDAASSVKYVTQPAANGFELYPYLLVNMKAGVSFHEVTKQGMRRVGGSTIGLATFLGLSQQFCGAGTSAYDSFLQSDLGDQTTVDMLVSDIYGGDYSTIGLSGSMVASTMGKMQHIKPKKPPAERRPSSPSSAVKPFPSFTLEGEGSPRLLPLSRGSCHAPSDFFEALHVSAATETIDDRLPGNTSGTTSSGVERATNRFPEERLSGGRLSGGRLYGERLPEDRLPEDRLPEDRLPEDRLPEDRLPIEFTANVEGSTTSDQAVVGSEVDGESELSYLVNCSSDLESPSLQLRSPFSESFSPGAKQPAAVSTASVDDCGYSEPPHRPGSHVDTPVHDYLGSVDCASSTLTERAHAVHRGNHSHLGGDHPDSGGEQDRGLAHLGEYPHSHSEHYPAACIDLLDSDPTKVPPPRQLGKEVELDGVKVVSILESDSAASYVFTNRLVNERGTVAPAADRRPKECEADQTVHKADVYKSLLSMTSFNVAQLAYLNARIHNCKRIVMIGYYVDMPETLAAVQHCIQFWSQGEIQIYFVRVAPYLGAIGAALSEARRHVSGQTV</sequence>
<feature type="region of interest" description="Disordered" evidence="4">
    <location>
        <begin position="318"/>
        <end position="380"/>
    </location>
</feature>
<accession>A0A023BC61</accession>
<evidence type="ECO:0000313" key="5">
    <source>
        <dbReference type="EMBL" id="EZG82236.1"/>
    </source>
</evidence>
<dbReference type="GO" id="GO:0004594">
    <property type="term" value="F:pantothenate kinase activity"/>
    <property type="evidence" value="ECO:0007669"/>
    <property type="project" value="UniProtKB-EC"/>
</dbReference>
<gene>
    <name evidence="5" type="ORF">GNI_016910</name>
</gene>
<reference evidence="5" key="1">
    <citation type="submission" date="2013-12" db="EMBL/GenBank/DDBJ databases">
        <authorList>
            <person name="Omoto C.K."/>
            <person name="Sibley D."/>
            <person name="Venepally P."/>
            <person name="Hadjithomas M."/>
            <person name="Karamycheva S."/>
            <person name="Brunk B."/>
            <person name="Roos D."/>
            <person name="Caler E."/>
            <person name="Lorenzi H."/>
        </authorList>
    </citation>
    <scope>NUCLEOTIDE SEQUENCE</scope>
</reference>
<dbReference type="InterPro" id="IPR043129">
    <property type="entry name" value="ATPase_NBD"/>
</dbReference>
<evidence type="ECO:0000256" key="2">
    <source>
        <dbReference type="ARBA" id="ARBA00022840"/>
    </source>
</evidence>
<feature type="compositionally biased region" description="Basic and acidic residues" evidence="4">
    <location>
        <begin position="338"/>
        <end position="348"/>
    </location>
</feature>
<dbReference type="GO" id="GO:0015937">
    <property type="term" value="P:coenzyme A biosynthetic process"/>
    <property type="evidence" value="ECO:0007669"/>
    <property type="project" value="UniProtKB-KW"/>
</dbReference>
<organism evidence="5 6">
    <name type="scientific">Gregarina niphandrodes</name>
    <name type="common">Septate eugregarine</name>
    <dbReference type="NCBI Taxonomy" id="110365"/>
    <lineage>
        <taxon>Eukaryota</taxon>
        <taxon>Sar</taxon>
        <taxon>Alveolata</taxon>
        <taxon>Apicomplexa</taxon>
        <taxon>Conoidasida</taxon>
        <taxon>Gregarinasina</taxon>
        <taxon>Eugregarinorida</taxon>
        <taxon>Gregarinidae</taxon>
        <taxon>Gregarina</taxon>
    </lineage>
</organism>
<dbReference type="VEuPathDB" id="CryptoDB:GNI_016910"/>
<keyword evidence="6" id="KW-1185">Reference proteome</keyword>
<dbReference type="SUPFAM" id="SSF53067">
    <property type="entry name" value="Actin-like ATPase domain"/>
    <property type="match status" value="1"/>
</dbReference>
<keyword evidence="5" id="KW-0418">Kinase</keyword>
<evidence type="ECO:0000256" key="4">
    <source>
        <dbReference type="SAM" id="MobiDB-lite"/>
    </source>
</evidence>
<comment type="caution">
    <text evidence="5">The sequence shown here is derived from an EMBL/GenBank/DDBJ whole genome shotgun (WGS) entry which is preliminary data.</text>
</comment>
<feature type="compositionally biased region" description="Basic and acidic residues" evidence="4">
    <location>
        <begin position="505"/>
        <end position="527"/>
    </location>
</feature>
<dbReference type="Pfam" id="PF03630">
    <property type="entry name" value="Fumble"/>
    <property type="match status" value="2"/>
</dbReference>
<dbReference type="GO" id="GO:0005829">
    <property type="term" value="C:cytosol"/>
    <property type="evidence" value="ECO:0007669"/>
    <property type="project" value="TreeGrafter"/>
</dbReference>
<dbReference type="Gene3D" id="6.10.10.60">
    <property type="match status" value="1"/>
</dbReference>
<feature type="region of interest" description="Disordered" evidence="4">
    <location>
        <begin position="500"/>
        <end position="527"/>
    </location>
</feature>
<dbReference type="RefSeq" id="XP_011129017.1">
    <property type="nucleotide sequence ID" value="XM_011130715.1"/>
</dbReference>
<keyword evidence="5" id="KW-0808">Transferase</keyword>
<dbReference type="eggNOG" id="KOG2201">
    <property type="taxonomic scope" value="Eukaryota"/>
</dbReference>
<dbReference type="GO" id="GO:0005634">
    <property type="term" value="C:nucleus"/>
    <property type="evidence" value="ECO:0007669"/>
    <property type="project" value="TreeGrafter"/>
</dbReference>
<feature type="compositionally biased region" description="Polar residues" evidence="4">
    <location>
        <begin position="325"/>
        <end position="334"/>
    </location>
</feature>
<evidence type="ECO:0000256" key="1">
    <source>
        <dbReference type="ARBA" id="ARBA00022741"/>
    </source>
</evidence>
<dbReference type="EC" id="2.7.1.33" evidence="5"/>
<dbReference type="GO" id="GO:0005524">
    <property type="term" value="F:ATP binding"/>
    <property type="evidence" value="ECO:0007669"/>
    <property type="project" value="UniProtKB-KW"/>
</dbReference>